<evidence type="ECO:0000256" key="1">
    <source>
        <dbReference type="ARBA" id="ARBA00005187"/>
    </source>
</evidence>
<dbReference type="SUPFAM" id="SSF52402">
    <property type="entry name" value="Adenine nucleotide alpha hydrolases-like"/>
    <property type="match status" value="1"/>
</dbReference>
<comment type="caution">
    <text evidence="9">The sequence shown here is derived from an EMBL/GenBank/DDBJ whole genome shotgun (WGS) entry which is preliminary data.</text>
</comment>
<reference evidence="9 10" key="1">
    <citation type="submission" date="2021-01" db="EMBL/GenBank/DDBJ databases">
        <title>Chryseolinea sp. Jin1 Genome sequencing and assembly.</title>
        <authorList>
            <person name="Kim I."/>
        </authorList>
    </citation>
    <scope>NUCLEOTIDE SEQUENCE [LARGE SCALE GENOMIC DNA]</scope>
    <source>
        <strain evidence="9 10">Jin1</strain>
    </source>
</reference>
<dbReference type="Gene3D" id="3.60.20.10">
    <property type="entry name" value="Glutamine Phosphoribosylpyrophosphate, subunit 1, domain 1"/>
    <property type="match status" value="1"/>
</dbReference>
<dbReference type="PROSITE" id="PS51278">
    <property type="entry name" value="GATASE_TYPE_2"/>
    <property type="match status" value="1"/>
</dbReference>
<protein>
    <recommendedName>
        <fullName evidence="3">asparagine synthase (glutamine-hydrolyzing)</fullName>
        <ecNumber evidence="3">6.3.5.4</ecNumber>
    </recommendedName>
</protein>
<dbReference type="RefSeq" id="WP_202010697.1">
    <property type="nucleotide sequence ID" value="NZ_JAERRB010000004.1"/>
</dbReference>
<sequence>MCGISGIFSSGAVERTTIDAMVQAIAHRGPDAHGVFVSASQRVALGHNRLSIIDLSTGANQPFYSHDGRFVIAFNGEVYNFQALREELIREHHKTFRTTSDTEVIVEAFSVWGSAMASRLEGMFALAIFDQQTETLFLFRDRIGKKPLYYFHAGGLFAFASEIKALLRHPMVQRQKSVNRAVINTFLHLGYIPEPHTIYQNIYKFPAGHSGVVDANITLSTQPYWSVGDYVDTPQVRNEGEAKKHLSKLLDHAVQSRMISDVPLGTFLSGGTDSSLVSAIAARHTTTPLKTFSIGFRESKFDESRYAKAVADHLKTDHTAYELSEREAAELMETYLRHFDEPFADTSAIPTMLVSKLARQQVTVVLTGDGGDELFQGYGAYTWANRLNNPLWKLVRTPLAGSLKLIGKSRLERVARLLQHGPDDTDRSHIFSQEQYLFSQSETKTKLLRRPEDFHAFRYDESNFNTNHLNAGERQALFDLQFYLKDDLLVKVDRASMYYALECRCPLLDHSLIEYALSLDYNLKVKNGTAKFLLKELLREHIPTEYIDRPKWGFSVPLSRWMKGELRYLLDDYLNDTIVDEVGLFKIEYVRELKAAFFAGKEYIYNRLWVIIVLHKWWKENC</sequence>
<dbReference type="Pfam" id="PF00733">
    <property type="entry name" value="Asn_synthase"/>
    <property type="match status" value="1"/>
</dbReference>
<dbReference type="Gene3D" id="3.40.50.620">
    <property type="entry name" value="HUPs"/>
    <property type="match status" value="1"/>
</dbReference>
<gene>
    <name evidence="9" type="primary">asnB</name>
    <name evidence="9" type="ORF">JI741_14590</name>
</gene>
<comment type="pathway">
    <text evidence="1">Amino-acid biosynthesis; L-asparagine biosynthesis; L-asparagine from L-aspartate (L-Gln route): step 1/1.</text>
</comment>
<keyword evidence="6" id="KW-0315">Glutamine amidotransferase</keyword>
<dbReference type="CDD" id="cd00712">
    <property type="entry name" value="AsnB"/>
    <property type="match status" value="1"/>
</dbReference>
<evidence type="ECO:0000256" key="3">
    <source>
        <dbReference type="ARBA" id="ARBA00012737"/>
    </source>
</evidence>
<evidence type="ECO:0000256" key="5">
    <source>
        <dbReference type="ARBA" id="ARBA00022840"/>
    </source>
</evidence>
<evidence type="ECO:0000256" key="4">
    <source>
        <dbReference type="ARBA" id="ARBA00022741"/>
    </source>
</evidence>
<keyword evidence="5" id="KW-0067">ATP-binding</keyword>
<evidence type="ECO:0000256" key="2">
    <source>
        <dbReference type="ARBA" id="ARBA00005752"/>
    </source>
</evidence>
<dbReference type="EMBL" id="JAERRB010000004">
    <property type="protein sequence ID" value="MBL0742452.1"/>
    <property type="molecule type" value="Genomic_DNA"/>
</dbReference>
<dbReference type="EC" id="6.3.5.4" evidence="3"/>
<dbReference type="InterPro" id="IPR014729">
    <property type="entry name" value="Rossmann-like_a/b/a_fold"/>
</dbReference>
<evidence type="ECO:0000256" key="7">
    <source>
        <dbReference type="ARBA" id="ARBA00048741"/>
    </source>
</evidence>
<evidence type="ECO:0000313" key="9">
    <source>
        <dbReference type="EMBL" id="MBL0742452.1"/>
    </source>
</evidence>
<dbReference type="InterPro" id="IPR051786">
    <property type="entry name" value="ASN_synthetase/amidase"/>
</dbReference>
<dbReference type="GO" id="GO:0004066">
    <property type="term" value="F:asparagine synthase (glutamine-hydrolyzing) activity"/>
    <property type="evidence" value="ECO:0007669"/>
    <property type="project" value="UniProtKB-EC"/>
</dbReference>
<evidence type="ECO:0000313" key="10">
    <source>
        <dbReference type="Proteomes" id="UP000613030"/>
    </source>
</evidence>
<dbReference type="PIRSF" id="PIRSF001589">
    <property type="entry name" value="Asn_synthetase_glu-h"/>
    <property type="match status" value="1"/>
</dbReference>
<dbReference type="InterPro" id="IPR001962">
    <property type="entry name" value="Asn_synthase"/>
</dbReference>
<dbReference type="NCBIfam" id="TIGR01536">
    <property type="entry name" value="asn_synth_AEB"/>
    <property type="match status" value="1"/>
</dbReference>
<evidence type="ECO:0000259" key="8">
    <source>
        <dbReference type="PROSITE" id="PS51278"/>
    </source>
</evidence>
<accession>A0ABS1KTA7</accession>
<dbReference type="CDD" id="cd01991">
    <property type="entry name" value="Asn_synthase_B_C"/>
    <property type="match status" value="1"/>
</dbReference>
<dbReference type="SUPFAM" id="SSF56235">
    <property type="entry name" value="N-terminal nucleophile aminohydrolases (Ntn hydrolases)"/>
    <property type="match status" value="1"/>
</dbReference>
<feature type="domain" description="Glutamine amidotransferase type-2" evidence="8">
    <location>
        <begin position="2"/>
        <end position="216"/>
    </location>
</feature>
<dbReference type="PANTHER" id="PTHR43284:SF1">
    <property type="entry name" value="ASPARAGINE SYNTHETASE"/>
    <property type="match status" value="1"/>
</dbReference>
<organism evidence="9 10">
    <name type="scientific">Chryseolinea lacunae</name>
    <dbReference type="NCBI Taxonomy" id="2801331"/>
    <lineage>
        <taxon>Bacteria</taxon>
        <taxon>Pseudomonadati</taxon>
        <taxon>Bacteroidota</taxon>
        <taxon>Cytophagia</taxon>
        <taxon>Cytophagales</taxon>
        <taxon>Fulvivirgaceae</taxon>
        <taxon>Chryseolinea</taxon>
    </lineage>
</organism>
<name>A0ABS1KTA7_9BACT</name>
<evidence type="ECO:0000256" key="6">
    <source>
        <dbReference type="ARBA" id="ARBA00022962"/>
    </source>
</evidence>
<dbReference type="InterPro" id="IPR006426">
    <property type="entry name" value="Asn_synth_AEB"/>
</dbReference>
<comment type="catalytic activity">
    <reaction evidence="7">
        <text>L-aspartate + L-glutamine + ATP + H2O = L-asparagine + L-glutamate + AMP + diphosphate + H(+)</text>
        <dbReference type="Rhea" id="RHEA:12228"/>
        <dbReference type="ChEBI" id="CHEBI:15377"/>
        <dbReference type="ChEBI" id="CHEBI:15378"/>
        <dbReference type="ChEBI" id="CHEBI:29985"/>
        <dbReference type="ChEBI" id="CHEBI:29991"/>
        <dbReference type="ChEBI" id="CHEBI:30616"/>
        <dbReference type="ChEBI" id="CHEBI:33019"/>
        <dbReference type="ChEBI" id="CHEBI:58048"/>
        <dbReference type="ChEBI" id="CHEBI:58359"/>
        <dbReference type="ChEBI" id="CHEBI:456215"/>
        <dbReference type="EC" id="6.3.5.4"/>
    </reaction>
</comment>
<dbReference type="InterPro" id="IPR017932">
    <property type="entry name" value="GATase_2_dom"/>
</dbReference>
<dbReference type="PANTHER" id="PTHR43284">
    <property type="entry name" value="ASPARAGINE SYNTHETASE (GLUTAMINE-HYDROLYZING)"/>
    <property type="match status" value="1"/>
</dbReference>
<dbReference type="Proteomes" id="UP000613030">
    <property type="component" value="Unassembled WGS sequence"/>
</dbReference>
<comment type="similarity">
    <text evidence="2">Belongs to the asparagine synthetase family.</text>
</comment>
<dbReference type="InterPro" id="IPR029055">
    <property type="entry name" value="Ntn_hydrolases_N"/>
</dbReference>
<proteinExistence type="inferred from homology"/>
<keyword evidence="4" id="KW-0547">Nucleotide-binding</keyword>
<dbReference type="Pfam" id="PF13522">
    <property type="entry name" value="GATase_6"/>
    <property type="match status" value="1"/>
</dbReference>
<dbReference type="InterPro" id="IPR033738">
    <property type="entry name" value="AsnB_N"/>
</dbReference>
<keyword evidence="9" id="KW-0436">Ligase</keyword>
<keyword evidence="10" id="KW-1185">Reference proteome</keyword>